<evidence type="ECO:0000256" key="4">
    <source>
        <dbReference type="SAM" id="SignalP"/>
    </source>
</evidence>
<dbReference type="Pfam" id="PF04231">
    <property type="entry name" value="Endonuclease_1"/>
    <property type="match status" value="1"/>
</dbReference>
<proteinExistence type="inferred from homology"/>
<dbReference type="GO" id="GO:0016787">
    <property type="term" value="F:hydrolase activity"/>
    <property type="evidence" value="ECO:0007669"/>
    <property type="project" value="UniProtKB-KW"/>
</dbReference>
<dbReference type="AlphaFoldDB" id="A0AB39UWY4"/>
<dbReference type="GO" id="GO:0004519">
    <property type="term" value="F:endonuclease activity"/>
    <property type="evidence" value="ECO:0007669"/>
    <property type="project" value="UniProtKB-KW"/>
</dbReference>
<dbReference type="InterPro" id="IPR007346">
    <property type="entry name" value="Endonuclease-I"/>
</dbReference>
<feature type="signal peptide" evidence="4">
    <location>
        <begin position="1"/>
        <end position="21"/>
    </location>
</feature>
<evidence type="ECO:0000256" key="1">
    <source>
        <dbReference type="ARBA" id="ARBA00006429"/>
    </source>
</evidence>
<accession>A0AB39UWY4</accession>
<evidence type="ECO:0000256" key="2">
    <source>
        <dbReference type="ARBA" id="ARBA00022722"/>
    </source>
</evidence>
<evidence type="ECO:0000256" key="3">
    <source>
        <dbReference type="ARBA" id="ARBA00022801"/>
    </source>
</evidence>
<sequence>MKGFARSVVLLCGLISLPVLAEAPPPPDQVIEQKFWGQLYANGGVTFYCQKPFKRKSVLITESHIYSDSWMRDALGCTTPRLCQKESEEYRIMAADLHNLQPAEARFELERRGARFEELGPEIERDKCGFKRSFGIMDPPNRIRGDIARAILYMHERYNLPLVGDLPQLQRWNRLDPPDEAEKARNEMIRELQGNTNPFIDNPARADMVTSEY</sequence>
<keyword evidence="3" id="KW-0378">Hydrolase</keyword>
<dbReference type="SUPFAM" id="SSF54060">
    <property type="entry name" value="His-Me finger endonucleases"/>
    <property type="match status" value="1"/>
</dbReference>
<gene>
    <name evidence="5" type="ORF">AAIA72_01575</name>
</gene>
<dbReference type="EMBL" id="CP154858">
    <property type="protein sequence ID" value="XDT72700.1"/>
    <property type="molecule type" value="Genomic_DNA"/>
</dbReference>
<dbReference type="PANTHER" id="PTHR33607:SF2">
    <property type="entry name" value="ENDONUCLEASE-1"/>
    <property type="match status" value="1"/>
</dbReference>
<keyword evidence="2" id="KW-0540">Nuclease</keyword>
<dbReference type="PANTHER" id="PTHR33607">
    <property type="entry name" value="ENDONUCLEASE-1"/>
    <property type="match status" value="1"/>
</dbReference>
<organism evidence="5">
    <name type="scientific">Thermohahella caldifontis</name>
    <dbReference type="NCBI Taxonomy" id="3142973"/>
    <lineage>
        <taxon>Bacteria</taxon>
        <taxon>Pseudomonadati</taxon>
        <taxon>Pseudomonadota</taxon>
        <taxon>Gammaproteobacteria</taxon>
        <taxon>Oceanospirillales</taxon>
        <taxon>Hahellaceae</taxon>
        <taxon>Thermohahella</taxon>
    </lineage>
</organism>
<dbReference type="KEGG" id="tcd:AAIA72_01575"/>
<protein>
    <submittedName>
        <fullName evidence="5">Endonuclease</fullName>
    </submittedName>
</protein>
<comment type="similarity">
    <text evidence="1">Belongs to the EndA/NucM nuclease family.</text>
</comment>
<dbReference type="InterPro" id="IPR044925">
    <property type="entry name" value="His-Me_finger_sf"/>
</dbReference>
<keyword evidence="5" id="KW-0255">Endonuclease</keyword>
<feature type="chain" id="PRO_5044254450" evidence="4">
    <location>
        <begin position="22"/>
        <end position="213"/>
    </location>
</feature>
<name>A0AB39UWY4_9GAMM</name>
<keyword evidence="4" id="KW-0732">Signal</keyword>
<evidence type="ECO:0000313" key="5">
    <source>
        <dbReference type="EMBL" id="XDT72700.1"/>
    </source>
</evidence>
<reference evidence="5" key="1">
    <citation type="submission" date="2024-05" db="EMBL/GenBank/DDBJ databases">
        <title>Genome sequencing of novel strain.</title>
        <authorList>
            <person name="Ganbat D."/>
            <person name="Ganbat S."/>
            <person name="Lee S.-J."/>
        </authorList>
    </citation>
    <scope>NUCLEOTIDE SEQUENCE</scope>
    <source>
        <strain evidence="5">SMD15-11</strain>
    </source>
</reference>
<dbReference type="RefSeq" id="WP_369601704.1">
    <property type="nucleotide sequence ID" value="NZ_CP154858.1"/>
</dbReference>